<evidence type="ECO:0000256" key="6">
    <source>
        <dbReference type="PROSITE-ProRule" id="PRU00339"/>
    </source>
</evidence>
<feature type="coiled-coil region" evidence="7">
    <location>
        <begin position="283"/>
        <end position="310"/>
    </location>
</feature>
<dbReference type="GO" id="GO:0006335">
    <property type="term" value="P:DNA replication-dependent chromatin assembly"/>
    <property type="evidence" value="ECO:0007669"/>
    <property type="project" value="TreeGrafter"/>
</dbReference>
<dbReference type="PANTHER" id="PTHR15081">
    <property type="entry name" value="NUCLEAR AUTOANTIGENIC SPERM PROTEIN NASP -RELATED"/>
    <property type="match status" value="1"/>
</dbReference>
<dbReference type="EnsemblMetazoa" id="XM_050650680.1">
    <property type="protein sequence ID" value="XP_050506637.1"/>
    <property type="gene ID" value="LOC126884622"/>
</dbReference>
<feature type="compositionally biased region" description="Low complexity" evidence="8">
    <location>
        <begin position="338"/>
        <end position="350"/>
    </location>
</feature>
<keyword evidence="7" id="KW-0175">Coiled coil</keyword>
<organism evidence="12">
    <name type="scientific">Diabrotica virgifera virgifera</name>
    <name type="common">western corn rootworm</name>
    <dbReference type="NCBI Taxonomy" id="50390"/>
    <lineage>
        <taxon>Eukaryota</taxon>
        <taxon>Metazoa</taxon>
        <taxon>Ecdysozoa</taxon>
        <taxon>Arthropoda</taxon>
        <taxon>Hexapoda</taxon>
        <taxon>Insecta</taxon>
        <taxon>Pterygota</taxon>
        <taxon>Neoptera</taxon>
        <taxon>Endopterygota</taxon>
        <taxon>Coleoptera</taxon>
        <taxon>Polyphaga</taxon>
        <taxon>Cucujiformia</taxon>
        <taxon>Chrysomeloidea</taxon>
        <taxon>Chrysomelidae</taxon>
        <taxon>Galerucinae</taxon>
        <taxon>Diabroticina</taxon>
        <taxon>Diabroticites</taxon>
        <taxon>Diabrotica</taxon>
    </lineage>
</organism>
<comment type="similarity">
    <text evidence="2">Belongs to the NASP family.</text>
</comment>
<dbReference type="InterPro" id="IPR019544">
    <property type="entry name" value="Tetratricopeptide_SHNi-TPR_dom"/>
</dbReference>
<evidence type="ECO:0000256" key="2">
    <source>
        <dbReference type="ARBA" id="ARBA00008402"/>
    </source>
</evidence>
<evidence type="ECO:0000313" key="10">
    <source>
        <dbReference type="EnsemblMetazoa" id="XP_050506637.1"/>
    </source>
</evidence>
<feature type="compositionally biased region" description="Basic and acidic residues" evidence="8">
    <location>
        <begin position="115"/>
        <end position="139"/>
    </location>
</feature>
<comment type="subcellular location">
    <subcellularLocation>
        <location evidence="1">Nucleus</location>
    </subcellularLocation>
</comment>
<evidence type="ECO:0000313" key="12">
    <source>
        <dbReference type="RefSeq" id="XP_028150938.1"/>
    </source>
</evidence>
<feature type="region of interest" description="Disordered" evidence="8">
    <location>
        <begin position="72"/>
        <end position="176"/>
    </location>
</feature>
<feature type="compositionally biased region" description="Polar residues" evidence="8">
    <location>
        <begin position="371"/>
        <end position="381"/>
    </location>
</feature>
<feature type="compositionally biased region" description="Acidic residues" evidence="8">
    <location>
        <begin position="162"/>
        <end position="176"/>
    </location>
</feature>
<proteinExistence type="inferred from homology"/>
<dbReference type="RefSeq" id="XP_028150938.1">
    <property type="nucleotide sequence ID" value="XM_028295137.1"/>
</dbReference>
<feature type="compositionally biased region" description="Polar residues" evidence="8">
    <location>
        <begin position="140"/>
        <end position="157"/>
    </location>
</feature>
<dbReference type="EnsemblMetazoa" id="XM_050650681.1">
    <property type="protein sequence ID" value="XP_050506638.1"/>
    <property type="gene ID" value="LOC126884622"/>
</dbReference>
<dbReference type="GO" id="GO:0034080">
    <property type="term" value="P:CENP-A containing chromatin assembly"/>
    <property type="evidence" value="ECO:0007669"/>
    <property type="project" value="TreeGrafter"/>
</dbReference>
<dbReference type="SMART" id="SM00028">
    <property type="entry name" value="TPR"/>
    <property type="match status" value="3"/>
</dbReference>
<dbReference type="GO" id="GO:0005654">
    <property type="term" value="C:nucleoplasm"/>
    <property type="evidence" value="ECO:0007669"/>
    <property type="project" value="TreeGrafter"/>
</dbReference>
<dbReference type="GO" id="GO:0042393">
    <property type="term" value="F:histone binding"/>
    <property type="evidence" value="ECO:0007669"/>
    <property type="project" value="TreeGrafter"/>
</dbReference>
<evidence type="ECO:0000313" key="11">
    <source>
        <dbReference type="Proteomes" id="UP001652700"/>
    </source>
</evidence>
<evidence type="ECO:0000256" key="1">
    <source>
        <dbReference type="ARBA" id="ARBA00004123"/>
    </source>
</evidence>
<evidence type="ECO:0000256" key="3">
    <source>
        <dbReference type="ARBA" id="ARBA00022737"/>
    </source>
</evidence>
<keyword evidence="4 6" id="KW-0802">TPR repeat</keyword>
<reference evidence="10" key="2">
    <citation type="submission" date="2025-05" db="UniProtKB">
        <authorList>
            <consortium name="EnsemblMetazoa"/>
        </authorList>
    </citation>
    <scope>IDENTIFICATION</scope>
</reference>
<keyword evidence="11" id="KW-1185">Reference proteome</keyword>
<dbReference type="InParanoid" id="A0A6P7GZP1"/>
<dbReference type="AlphaFoldDB" id="A0A6P7GZP1"/>
<evidence type="ECO:0000256" key="4">
    <source>
        <dbReference type="ARBA" id="ARBA00022803"/>
    </source>
</evidence>
<sequence>MADVVVDAESKNSKELYGQGVRAFILRDFSTAVSALGKASQLLADEHGDDLHESLGEVYLYYGKSLLGLSREESEALGDAVPRNEESSEEDNADETEENDEEGENSTEPQENNENEAKEAEKSDDAKKTDDAKQSDGEKQNGTTVANGSGEGTSNGITKEDGADEDTAAETEDEPTDLQVAWEVLELAKKIFQKQGTAAKKNLAETLIVLGEVSLESENFESAVNDITEGLKIQKDIFAKDSRTVAETYYKLGVAYSTNTQIDEAINSFNSSLEYLNNRIAHLESVEDKKDEVDEEIKEIKSLIPDIQEKVTDMKTYKDEAMKNIVSAMTEGIKSDKPAPSTSSSKPATDISHLVKRKRKADEIDDKDAAQESNPSKKVNQ</sequence>
<gene>
    <name evidence="12" type="primary">LOC114344296</name>
</gene>
<evidence type="ECO:0000259" key="9">
    <source>
        <dbReference type="Pfam" id="PF10516"/>
    </source>
</evidence>
<dbReference type="InterPro" id="IPR019734">
    <property type="entry name" value="TPR_rpt"/>
</dbReference>
<accession>A0A6P7GZP1</accession>
<reference evidence="12" key="1">
    <citation type="submission" date="2025-04" db="UniProtKB">
        <authorList>
            <consortium name="RefSeq"/>
        </authorList>
    </citation>
    <scope>IDENTIFICATION</scope>
    <source>
        <tissue evidence="12">Whole insect</tissue>
    </source>
</reference>
<dbReference type="InterPro" id="IPR051730">
    <property type="entry name" value="NASP-like"/>
</dbReference>
<dbReference type="OrthoDB" id="5587616at2759"/>
<keyword evidence="3" id="KW-0677">Repeat</keyword>
<dbReference type="PANTHER" id="PTHR15081:SF1">
    <property type="entry name" value="NUCLEAR AUTOANTIGENIC SPERM PROTEIN"/>
    <property type="match status" value="1"/>
</dbReference>
<feature type="region of interest" description="Disordered" evidence="8">
    <location>
        <begin position="329"/>
        <end position="381"/>
    </location>
</feature>
<evidence type="ECO:0000256" key="5">
    <source>
        <dbReference type="ARBA" id="ARBA00023242"/>
    </source>
</evidence>
<dbReference type="PROSITE" id="PS50005">
    <property type="entry name" value="TPR"/>
    <property type="match status" value="1"/>
</dbReference>
<protein>
    <submittedName>
        <fullName evidence="12">Protein HGV2 isoform X1</fullName>
    </submittedName>
</protein>
<evidence type="ECO:0000256" key="7">
    <source>
        <dbReference type="SAM" id="Coils"/>
    </source>
</evidence>
<dbReference type="Gene3D" id="1.25.40.10">
    <property type="entry name" value="Tetratricopeptide repeat domain"/>
    <property type="match status" value="1"/>
</dbReference>
<feature type="repeat" description="TPR" evidence="6">
    <location>
        <begin position="246"/>
        <end position="279"/>
    </location>
</feature>
<feature type="compositionally biased region" description="Acidic residues" evidence="8">
    <location>
        <begin position="87"/>
        <end position="105"/>
    </location>
</feature>
<dbReference type="Pfam" id="PF10516">
    <property type="entry name" value="SHNi-TPR"/>
    <property type="match status" value="1"/>
</dbReference>
<evidence type="ECO:0000256" key="8">
    <source>
        <dbReference type="SAM" id="MobiDB-lite"/>
    </source>
</evidence>
<dbReference type="Proteomes" id="UP001652700">
    <property type="component" value="Unplaced"/>
</dbReference>
<dbReference type="InterPro" id="IPR011990">
    <property type="entry name" value="TPR-like_helical_dom_sf"/>
</dbReference>
<name>A0A6P7GZP1_DIAVI</name>
<dbReference type="SUPFAM" id="SSF48452">
    <property type="entry name" value="TPR-like"/>
    <property type="match status" value="1"/>
</dbReference>
<feature type="domain" description="Tetratricopeptide SHNi-TPR" evidence="9">
    <location>
        <begin position="204"/>
        <end position="238"/>
    </location>
</feature>
<keyword evidence="5" id="KW-0539">Nucleus</keyword>